<evidence type="ECO:0000259" key="8">
    <source>
        <dbReference type="SMART" id="SM00849"/>
    </source>
</evidence>
<name>A0A451BPB5_9GAMM</name>
<dbReference type="PANTHER" id="PTHR43705:SF1">
    <property type="entry name" value="HYDROXYACYLGLUTATHIONE HYDROLASE GLOB"/>
    <property type="match status" value="1"/>
</dbReference>
<feature type="binding site" evidence="7">
    <location>
        <position position="169"/>
    </location>
    <ligand>
        <name>Zn(2+)</name>
        <dbReference type="ChEBI" id="CHEBI:29105"/>
        <label>2</label>
    </ligand>
</feature>
<dbReference type="Gene3D" id="3.60.15.10">
    <property type="entry name" value="Ribonuclease Z/Hydroxyacylglutathione hydrolase-like"/>
    <property type="match status" value="1"/>
</dbReference>
<evidence type="ECO:0000256" key="5">
    <source>
        <dbReference type="ARBA" id="ARBA00022801"/>
    </source>
</evidence>
<keyword evidence="6 7" id="KW-0862">Zinc</keyword>
<dbReference type="GO" id="GO:0019243">
    <property type="term" value="P:methylglyoxal catabolic process to D-lactate via S-lactoyl-glutathione"/>
    <property type="evidence" value="ECO:0007669"/>
    <property type="project" value="UniProtKB-UniRule"/>
</dbReference>
<gene>
    <name evidence="7" type="primary">gloB</name>
    <name evidence="11" type="ORF">BECKSD772D_GA0070982_10848</name>
    <name evidence="10" type="ORF">BECKSD772E_GA0070983_107716</name>
    <name evidence="9" type="ORF">BECKSD772F_GA0070984_10378</name>
</gene>
<dbReference type="GO" id="GO:0046872">
    <property type="term" value="F:metal ion binding"/>
    <property type="evidence" value="ECO:0007669"/>
    <property type="project" value="UniProtKB-KW"/>
</dbReference>
<dbReference type="InterPro" id="IPR032282">
    <property type="entry name" value="HAGH_C"/>
</dbReference>
<dbReference type="GO" id="GO:0004416">
    <property type="term" value="F:hydroxyacylglutathione hydrolase activity"/>
    <property type="evidence" value="ECO:0007669"/>
    <property type="project" value="UniProtKB-UniRule"/>
</dbReference>
<evidence type="ECO:0000256" key="6">
    <source>
        <dbReference type="ARBA" id="ARBA00022833"/>
    </source>
</evidence>
<keyword evidence="4 7" id="KW-0479">Metal-binding</keyword>
<dbReference type="InterPro" id="IPR001279">
    <property type="entry name" value="Metallo-B-lactamas"/>
</dbReference>
<comment type="function">
    <text evidence="7">Thiolesterase that catalyzes the hydrolysis of S-D-lactoyl-glutathione to form glutathione and D-lactic acid.</text>
</comment>
<dbReference type="Pfam" id="PF16123">
    <property type="entry name" value="HAGH_C"/>
    <property type="match status" value="1"/>
</dbReference>
<feature type="binding site" evidence="7">
    <location>
        <position position="59"/>
    </location>
    <ligand>
        <name>Zn(2+)</name>
        <dbReference type="ChEBI" id="CHEBI:29105"/>
        <label>2</label>
    </ligand>
</feature>
<dbReference type="AlphaFoldDB" id="A0A451BPB5"/>
<reference evidence="11" key="1">
    <citation type="submission" date="2019-02" db="EMBL/GenBank/DDBJ databases">
        <authorList>
            <person name="Gruber-Vodicka R. H."/>
            <person name="Seah K. B. B."/>
        </authorList>
    </citation>
    <scope>NUCLEOTIDE SEQUENCE</scope>
    <source>
        <strain evidence="11">BECK_S127</strain>
        <strain evidence="10">BECK_S1320</strain>
        <strain evidence="9">BECK_S1321</strain>
    </source>
</reference>
<dbReference type="EC" id="3.1.2.6" evidence="7"/>
<dbReference type="PIRSF" id="PIRSF005457">
    <property type="entry name" value="Glx"/>
    <property type="match status" value="1"/>
</dbReference>
<feature type="binding site" evidence="7">
    <location>
        <position position="60"/>
    </location>
    <ligand>
        <name>Zn(2+)</name>
        <dbReference type="ChEBI" id="CHEBI:29105"/>
        <label>2</label>
    </ligand>
</feature>
<evidence type="ECO:0000313" key="11">
    <source>
        <dbReference type="EMBL" id="VFK80085.1"/>
    </source>
</evidence>
<evidence type="ECO:0000256" key="1">
    <source>
        <dbReference type="ARBA" id="ARBA00001623"/>
    </source>
</evidence>
<keyword evidence="5 7" id="KW-0378">Hydrolase</keyword>
<feature type="binding site" evidence="7">
    <location>
        <position position="131"/>
    </location>
    <ligand>
        <name>Zn(2+)</name>
        <dbReference type="ChEBI" id="CHEBI:29105"/>
        <label>1</label>
    </ligand>
</feature>
<dbReference type="SUPFAM" id="SSF56281">
    <property type="entry name" value="Metallo-hydrolase/oxidoreductase"/>
    <property type="match status" value="1"/>
</dbReference>
<dbReference type="InterPro" id="IPR035680">
    <property type="entry name" value="Clx_II_MBL"/>
</dbReference>
<evidence type="ECO:0000256" key="2">
    <source>
        <dbReference type="ARBA" id="ARBA00004963"/>
    </source>
</evidence>
<dbReference type="HAMAP" id="MF_01374">
    <property type="entry name" value="Glyoxalase_2"/>
    <property type="match status" value="1"/>
</dbReference>
<comment type="similarity">
    <text evidence="3 7">Belongs to the metallo-beta-lactamase superfamily. Glyoxalase II family.</text>
</comment>
<feature type="binding site" evidence="7">
    <location>
        <position position="131"/>
    </location>
    <ligand>
        <name>Zn(2+)</name>
        <dbReference type="ChEBI" id="CHEBI:29105"/>
        <label>2</label>
    </ligand>
</feature>
<comment type="subunit">
    <text evidence="7">Monomer.</text>
</comment>
<comment type="cofactor">
    <cofactor evidence="7">
        <name>Zn(2+)</name>
        <dbReference type="ChEBI" id="CHEBI:29105"/>
    </cofactor>
    <text evidence="7">Binds 2 Zn(2+) ions per subunit.</text>
</comment>
<comment type="pathway">
    <text evidence="2 7">Secondary metabolite metabolism; methylglyoxal degradation; (R)-lactate from methylglyoxal: step 2/2.</text>
</comment>
<dbReference type="InterPro" id="IPR036866">
    <property type="entry name" value="RibonucZ/Hydroxyglut_hydro"/>
</dbReference>
<feature type="binding site" evidence="7">
    <location>
        <position position="57"/>
    </location>
    <ligand>
        <name>Zn(2+)</name>
        <dbReference type="ChEBI" id="CHEBI:29105"/>
        <label>1</label>
    </ligand>
</feature>
<accession>A0A451BPB5</accession>
<evidence type="ECO:0000256" key="3">
    <source>
        <dbReference type="ARBA" id="ARBA00006759"/>
    </source>
</evidence>
<feature type="binding site" evidence="7">
    <location>
        <position position="114"/>
    </location>
    <ligand>
        <name>Zn(2+)</name>
        <dbReference type="ChEBI" id="CHEBI:29105"/>
        <label>1</label>
    </ligand>
</feature>
<organism evidence="11">
    <name type="scientific">Candidatus Kentrum sp. SD</name>
    <dbReference type="NCBI Taxonomy" id="2126332"/>
    <lineage>
        <taxon>Bacteria</taxon>
        <taxon>Pseudomonadati</taxon>
        <taxon>Pseudomonadota</taxon>
        <taxon>Gammaproteobacteria</taxon>
        <taxon>Candidatus Kentrum</taxon>
    </lineage>
</organism>
<protein>
    <recommendedName>
        <fullName evidence="7">Hydroxyacylglutathione hydrolase</fullName>
        <ecNumber evidence="7">3.1.2.6</ecNumber>
    </recommendedName>
    <alternativeName>
        <fullName evidence="7">Glyoxalase II</fullName>
        <shortName evidence="7">Glx II</shortName>
    </alternativeName>
</protein>
<dbReference type="Pfam" id="PF00753">
    <property type="entry name" value="Lactamase_B"/>
    <property type="match status" value="1"/>
</dbReference>
<dbReference type="NCBIfam" id="TIGR03413">
    <property type="entry name" value="GSH_gloB"/>
    <property type="match status" value="1"/>
</dbReference>
<dbReference type="InterPro" id="IPR050110">
    <property type="entry name" value="Glyoxalase_II_hydrolase"/>
</dbReference>
<dbReference type="CDD" id="cd07723">
    <property type="entry name" value="hydroxyacylglutathione_hydrolase_MBL-fold"/>
    <property type="match status" value="1"/>
</dbReference>
<comment type="catalytic activity">
    <reaction evidence="1 7">
        <text>an S-(2-hydroxyacyl)glutathione + H2O = a 2-hydroxy carboxylate + glutathione + H(+)</text>
        <dbReference type="Rhea" id="RHEA:21864"/>
        <dbReference type="ChEBI" id="CHEBI:15377"/>
        <dbReference type="ChEBI" id="CHEBI:15378"/>
        <dbReference type="ChEBI" id="CHEBI:57925"/>
        <dbReference type="ChEBI" id="CHEBI:58896"/>
        <dbReference type="ChEBI" id="CHEBI:71261"/>
        <dbReference type="EC" id="3.1.2.6"/>
    </reaction>
</comment>
<dbReference type="InterPro" id="IPR017782">
    <property type="entry name" value="Hydroxyacylglutathione_Hdrlase"/>
</dbReference>
<feature type="domain" description="Metallo-beta-lactamase" evidence="8">
    <location>
        <begin position="12"/>
        <end position="169"/>
    </location>
</feature>
<dbReference type="SMART" id="SM00849">
    <property type="entry name" value="Lactamase_B"/>
    <property type="match status" value="1"/>
</dbReference>
<proteinExistence type="inferred from homology"/>
<evidence type="ECO:0000256" key="7">
    <source>
        <dbReference type="HAMAP-Rule" id="MF_01374"/>
    </source>
</evidence>
<sequence>MLDITPISSFTDNYIWRIREPNGRIAAIVDPGEAAPVFRALDQEEITPVAILLTHHHGDHVDGVGEIKARYPDISVFGPARERIRGVTHRTEEGEIIDLPGARLSFRVLEVPGHTRGHVAYYGHGALFCGDTLFSVGCGRLFEGTPMDMHGSLRRIAALPGETRLYCAHEYTLDNIGFAKEVEPKNPDLARREQDAFARIDRNLPTVPSTLAEELAVNPFLRCHAPEVIHAAEDYAGRKLADPVEVFAAIRRWKDGWRR</sequence>
<dbReference type="EMBL" id="CAADFR010000037">
    <property type="protein sequence ID" value="VFK39347.1"/>
    <property type="molecule type" value="Genomic_DNA"/>
</dbReference>
<dbReference type="UniPathway" id="UPA00619">
    <property type="reaction ID" value="UER00676"/>
</dbReference>
<evidence type="ECO:0000313" key="10">
    <source>
        <dbReference type="EMBL" id="VFK46639.1"/>
    </source>
</evidence>
<dbReference type="PANTHER" id="PTHR43705">
    <property type="entry name" value="HYDROXYACYLGLUTATHIONE HYDROLASE"/>
    <property type="match status" value="1"/>
</dbReference>
<evidence type="ECO:0000256" key="4">
    <source>
        <dbReference type="ARBA" id="ARBA00022723"/>
    </source>
</evidence>
<feature type="binding site" evidence="7">
    <location>
        <position position="55"/>
    </location>
    <ligand>
        <name>Zn(2+)</name>
        <dbReference type="ChEBI" id="CHEBI:29105"/>
        <label>1</label>
    </ligand>
</feature>
<dbReference type="EMBL" id="CAADHB010000084">
    <property type="protein sequence ID" value="VFK80085.1"/>
    <property type="molecule type" value="Genomic_DNA"/>
</dbReference>
<dbReference type="EMBL" id="CAADFU010000077">
    <property type="protein sequence ID" value="VFK46639.1"/>
    <property type="molecule type" value="Genomic_DNA"/>
</dbReference>
<evidence type="ECO:0000313" key="9">
    <source>
        <dbReference type="EMBL" id="VFK39347.1"/>
    </source>
</evidence>